<dbReference type="Proteomes" id="UP000295292">
    <property type="component" value="Unassembled WGS sequence"/>
</dbReference>
<dbReference type="InterPro" id="IPR032329">
    <property type="entry name" value="DUF4855"/>
</dbReference>
<dbReference type="EMBL" id="SNYV01000011">
    <property type="protein sequence ID" value="TDQ79780.1"/>
    <property type="molecule type" value="Genomic_DNA"/>
</dbReference>
<keyword evidence="2" id="KW-1185">Reference proteome</keyword>
<dbReference type="AlphaFoldDB" id="A0A4R6WHS4"/>
<organism evidence="1 2">
    <name type="scientific">Sphingobacterium yanglingense</name>
    <dbReference type="NCBI Taxonomy" id="1437280"/>
    <lineage>
        <taxon>Bacteria</taxon>
        <taxon>Pseudomonadati</taxon>
        <taxon>Bacteroidota</taxon>
        <taxon>Sphingobacteriia</taxon>
        <taxon>Sphingobacteriales</taxon>
        <taxon>Sphingobacteriaceae</taxon>
        <taxon>Sphingobacterium</taxon>
    </lineage>
</organism>
<proteinExistence type="predicted"/>
<evidence type="ECO:0000313" key="1">
    <source>
        <dbReference type="EMBL" id="TDQ79780.1"/>
    </source>
</evidence>
<comment type="caution">
    <text evidence="1">The sequence shown here is derived from an EMBL/GenBank/DDBJ whole genome shotgun (WGS) entry which is preliminary data.</text>
</comment>
<evidence type="ECO:0000313" key="2">
    <source>
        <dbReference type="Proteomes" id="UP000295292"/>
    </source>
</evidence>
<sequence length="385" mass="44294">MILYRTVFLLSKRMMWYILLMVLFACQKQPYSTDFSIDGLKPMDTHLVSTAASYHNNHIRDMVLIYGGGTNKGQVWDYYAFHPYVVYKNDQHVYEWMFDGFLFLELSDDLGFSFTVGHGDPAKPAQKANWATLIDKYFEQGRSLHELDQAIEDATWSAGQPPSKRRIVIGIPEPLTAVANNWGMAEGIWLNFQTAGHKTKACKWFVDEVSARFNAANFRHLTLDGFYWIGEAIEDNGTTIADMGSYLSGLNLSFNWIPWWQSPGYTNPTALGFSDSYLQPNYFFYSTVPFSRLQAACNAAITYGLGLEMEFDDNILYFDPYRTKFNEYLDVFGQNNIFDTKKIAYYQSESTILKLFTSTVPVHKTMYKRLCETVVRRQKLGLPTL</sequence>
<dbReference type="PROSITE" id="PS51257">
    <property type="entry name" value="PROKAR_LIPOPROTEIN"/>
    <property type="match status" value="1"/>
</dbReference>
<reference evidence="1 2" key="1">
    <citation type="submission" date="2019-03" db="EMBL/GenBank/DDBJ databases">
        <title>Genomic Encyclopedia of Archaeal and Bacterial Type Strains, Phase II (KMG-II): from individual species to whole genera.</title>
        <authorList>
            <person name="Goeker M."/>
        </authorList>
    </citation>
    <scope>NUCLEOTIDE SEQUENCE [LARGE SCALE GENOMIC DNA]</scope>
    <source>
        <strain evidence="1 2">DSM 28353</strain>
    </source>
</reference>
<protein>
    <submittedName>
        <fullName evidence="1">Uncharacterized protein DUF4855</fullName>
    </submittedName>
</protein>
<name>A0A4R6WHS4_9SPHI</name>
<gene>
    <name evidence="1" type="ORF">CLV99_1230</name>
</gene>
<accession>A0A4R6WHS4</accession>
<dbReference type="OrthoDB" id="3799295at2"/>
<dbReference type="Pfam" id="PF16147">
    <property type="entry name" value="DUF4855"/>
    <property type="match status" value="1"/>
</dbReference>